<keyword evidence="4" id="KW-1185">Reference proteome</keyword>
<gene>
    <name evidence="3" type="ORF">K493DRAFT_393265</name>
</gene>
<sequence length="359" mass="39964">MRLIDFACFPEFGVKLSSPSIARDGHELTTLLRTTKSESIGFLCERFVKPPVEITIEFKHPISLTGIVVNPKLGIHTLQVISFSASAGVSSEAGSQYTFCGKLEYQENKLKYIGCYNPDFQLDEVYEAMTKAGTKCISKQDLAPFSRGLHGLHNIKSLKITVLRVQKSGIPGLRYLEIWGQPSRRCALTLQQSVWDCWSERLQEIQQSSQDDEDLPEFTDPFLTSGGLRLLNSSQNYRTHAKKRPRVDTPKIDAIPNEFLDAITFELMSDPITLPSGNIFRGLPLVRHLETQANDPFTRLPMSLKDLTSNILLKNRIAKWSLDSVAKEQASPDEEPALAVCSNQASEGSLPSSLSSQSS</sequence>
<name>A0A1Y1YNW3_9FUNG</name>
<feature type="region of interest" description="Disordered" evidence="1">
    <location>
        <begin position="326"/>
        <end position="359"/>
    </location>
</feature>
<protein>
    <submittedName>
        <fullName evidence="3">U-box-domain-containing protein</fullName>
    </submittedName>
</protein>
<dbReference type="GO" id="GO:0005634">
    <property type="term" value="C:nucleus"/>
    <property type="evidence" value="ECO:0007669"/>
    <property type="project" value="TreeGrafter"/>
</dbReference>
<comment type="caution">
    <text evidence="3">The sequence shown here is derived from an EMBL/GenBank/DDBJ whole genome shotgun (WGS) entry which is preliminary data.</text>
</comment>
<dbReference type="GO" id="GO:0034450">
    <property type="term" value="F:ubiquitin-ubiquitin ligase activity"/>
    <property type="evidence" value="ECO:0007669"/>
    <property type="project" value="TreeGrafter"/>
</dbReference>
<dbReference type="STRING" id="1314790.A0A1Y1YNW3"/>
<dbReference type="PANTHER" id="PTHR13492:SF2">
    <property type="entry name" value="RING FINGER PROTEIN 37"/>
    <property type="match status" value="1"/>
</dbReference>
<dbReference type="OrthoDB" id="20295at2759"/>
<accession>A0A1Y1YNW3</accession>
<dbReference type="Pfam" id="PF19318">
    <property type="entry name" value="DUF5918"/>
    <property type="match status" value="1"/>
</dbReference>
<dbReference type="Proteomes" id="UP000193498">
    <property type="component" value="Unassembled WGS sequence"/>
</dbReference>
<feature type="compositionally biased region" description="Low complexity" evidence="1">
    <location>
        <begin position="346"/>
        <end position="359"/>
    </location>
</feature>
<dbReference type="PROSITE" id="PS51698">
    <property type="entry name" value="U_BOX"/>
    <property type="match status" value="1"/>
</dbReference>
<dbReference type="InterPro" id="IPR013083">
    <property type="entry name" value="Znf_RING/FYVE/PHD"/>
</dbReference>
<dbReference type="AlphaFoldDB" id="A0A1Y1YNW3"/>
<dbReference type="SUPFAM" id="SSF57850">
    <property type="entry name" value="RING/U-box"/>
    <property type="match status" value="1"/>
</dbReference>
<dbReference type="InParanoid" id="A0A1Y1YNW3"/>
<feature type="domain" description="U-box" evidence="2">
    <location>
        <begin position="254"/>
        <end position="327"/>
    </location>
</feature>
<dbReference type="SMART" id="SM00504">
    <property type="entry name" value="Ubox"/>
    <property type="match status" value="1"/>
</dbReference>
<dbReference type="Gene3D" id="3.30.40.10">
    <property type="entry name" value="Zinc/RING finger domain, C3HC4 (zinc finger)"/>
    <property type="match status" value="1"/>
</dbReference>
<proteinExistence type="predicted"/>
<evidence type="ECO:0000313" key="3">
    <source>
        <dbReference type="EMBL" id="ORX99665.1"/>
    </source>
</evidence>
<evidence type="ECO:0000259" key="2">
    <source>
        <dbReference type="PROSITE" id="PS51698"/>
    </source>
</evidence>
<dbReference type="GO" id="GO:0000209">
    <property type="term" value="P:protein polyubiquitination"/>
    <property type="evidence" value="ECO:0007669"/>
    <property type="project" value="TreeGrafter"/>
</dbReference>
<reference evidence="3 4" key="1">
    <citation type="submission" date="2016-07" db="EMBL/GenBank/DDBJ databases">
        <title>Pervasive Adenine N6-methylation of Active Genes in Fungi.</title>
        <authorList>
            <consortium name="DOE Joint Genome Institute"/>
            <person name="Mondo S.J."/>
            <person name="Dannebaum R.O."/>
            <person name="Kuo R.C."/>
            <person name="Labutti K."/>
            <person name="Haridas S."/>
            <person name="Kuo A."/>
            <person name="Salamov A."/>
            <person name="Ahrendt S.R."/>
            <person name="Lipzen A."/>
            <person name="Sullivan W."/>
            <person name="Andreopoulos W.B."/>
            <person name="Clum A."/>
            <person name="Lindquist E."/>
            <person name="Daum C."/>
            <person name="Ramamoorthy G.K."/>
            <person name="Gryganskyi A."/>
            <person name="Culley D."/>
            <person name="Magnuson J.K."/>
            <person name="James T.Y."/>
            <person name="O'Malley M.A."/>
            <person name="Stajich J.E."/>
            <person name="Spatafora J.W."/>
            <person name="Visel A."/>
            <person name="Grigoriev I.V."/>
        </authorList>
    </citation>
    <scope>NUCLEOTIDE SEQUENCE [LARGE SCALE GENOMIC DNA]</scope>
    <source>
        <strain evidence="3 4">CBS 931.73</strain>
    </source>
</reference>
<dbReference type="InterPro" id="IPR045696">
    <property type="entry name" value="Ubox5_N"/>
</dbReference>
<dbReference type="GO" id="GO:0031625">
    <property type="term" value="F:ubiquitin protein ligase binding"/>
    <property type="evidence" value="ECO:0007669"/>
    <property type="project" value="TreeGrafter"/>
</dbReference>
<dbReference type="InterPro" id="IPR003613">
    <property type="entry name" value="Ubox_domain"/>
</dbReference>
<dbReference type="InterPro" id="IPR039847">
    <property type="entry name" value="Ubox5"/>
</dbReference>
<dbReference type="EMBL" id="MCFE01000094">
    <property type="protein sequence ID" value="ORX99665.1"/>
    <property type="molecule type" value="Genomic_DNA"/>
</dbReference>
<dbReference type="Pfam" id="PF04564">
    <property type="entry name" value="U-box"/>
    <property type="match status" value="1"/>
</dbReference>
<dbReference type="PANTHER" id="PTHR13492">
    <property type="entry name" value="RING FINGER PROTEIN 37"/>
    <property type="match status" value="1"/>
</dbReference>
<evidence type="ECO:0000256" key="1">
    <source>
        <dbReference type="SAM" id="MobiDB-lite"/>
    </source>
</evidence>
<organism evidence="3 4">
    <name type="scientific">Basidiobolus meristosporus CBS 931.73</name>
    <dbReference type="NCBI Taxonomy" id="1314790"/>
    <lineage>
        <taxon>Eukaryota</taxon>
        <taxon>Fungi</taxon>
        <taxon>Fungi incertae sedis</taxon>
        <taxon>Zoopagomycota</taxon>
        <taxon>Entomophthoromycotina</taxon>
        <taxon>Basidiobolomycetes</taxon>
        <taxon>Basidiobolales</taxon>
        <taxon>Basidiobolaceae</taxon>
        <taxon>Basidiobolus</taxon>
    </lineage>
</organism>
<evidence type="ECO:0000313" key="4">
    <source>
        <dbReference type="Proteomes" id="UP000193498"/>
    </source>
</evidence>